<dbReference type="EMBL" id="HBIO01006080">
    <property type="protein sequence ID" value="CAE0459564.1"/>
    <property type="molecule type" value="Transcribed_RNA"/>
</dbReference>
<dbReference type="SMART" id="SM00129">
    <property type="entry name" value="KISc"/>
    <property type="match status" value="1"/>
</dbReference>
<keyword evidence="4 5" id="KW-0505">Motor protein</keyword>
<evidence type="ECO:0000256" key="1">
    <source>
        <dbReference type="ARBA" id="ARBA00022701"/>
    </source>
</evidence>
<feature type="domain" description="Kinesin motor" evidence="8">
    <location>
        <begin position="133"/>
        <end position="583"/>
    </location>
</feature>
<evidence type="ECO:0000256" key="2">
    <source>
        <dbReference type="ARBA" id="ARBA00022741"/>
    </source>
</evidence>
<dbReference type="SUPFAM" id="SSF52540">
    <property type="entry name" value="P-loop containing nucleoside triphosphate hydrolases"/>
    <property type="match status" value="1"/>
</dbReference>
<dbReference type="GO" id="GO:0005871">
    <property type="term" value="C:kinesin complex"/>
    <property type="evidence" value="ECO:0007669"/>
    <property type="project" value="TreeGrafter"/>
</dbReference>
<dbReference type="InterPro" id="IPR036961">
    <property type="entry name" value="Kinesin_motor_dom_sf"/>
</dbReference>
<evidence type="ECO:0000256" key="3">
    <source>
        <dbReference type="ARBA" id="ARBA00022840"/>
    </source>
</evidence>
<dbReference type="GO" id="GO:0003777">
    <property type="term" value="F:microtubule motor activity"/>
    <property type="evidence" value="ECO:0007669"/>
    <property type="project" value="InterPro"/>
</dbReference>
<keyword evidence="2 5" id="KW-0547">Nucleotide-binding</keyword>
<dbReference type="InterPro" id="IPR001752">
    <property type="entry name" value="Kinesin_motor_dom"/>
</dbReference>
<accession>A0A7S3PYE2</accession>
<keyword evidence="1" id="KW-0493">Microtubule</keyword>
<evidence type="ECO:0000256" key="5">
    <source>
        <dbReference type="PROSITE-ProRule" id="PRU00283"/>
    </source>
</evidence>
<feature type="region of interest" description="Disordered" evidence="7">
    <location>
        <begin position="447"/>
        <end position="469"/>
    </location>
</feature>
<dbReference type="GO" id="GO:0007018">
    <property type="term" value="P:microtubule-based movement"/>
    <property type="evidence" value="ECO:0007669"/>
    <property type="project" value="InterPro"/>
</dbReference>
<feature type="region of interest" description="Disordered" evidence="7">
    <location>
        <begin position="868"/>
        <end position="997"/>
    </location>
</feature>
<dbReference type="GO" id="GO:0016887">
    <property type="term" value="F:ATP hydrolysis activity"/>
    <property type="evidence" value="ECO:0007669"/>
    <property type="project" value="TreeGrafter"/>
</dbReference>
<dbReference type="PROSITE" id="PS50067">
    <property type="entry name" value="KINESIN_MOTOR_2"/>
    <property type="match status" value="1"/>
</dbReference>
<gene>
    <name evidence="9" type="ORF">CDEB00056_LOCUS4405</name>
</gene>
<reference evidence="9" key="1">
    <citation type="submission" date="2021-01" db="EMBL/GenBank/DDBJ databases">
        <authorList>
            <person name="Corre E."/>
            <person name="Pelletier E."/>
            <person name="Niang G."/>
            <person name="Scheremetjew M."/>
            <person name="Finn R."/>
            <person name="Kale V."/>
            <person name="Holt S."/>
            <person name="Cochrane G."/>
            <person name="Meng A."/>
            <person name="Brown T."/>
            <person name="Cohen L."/>
        </authorList>
    </citation>
    <scope>NUCLEOTIDE SEQUENCE</scope>
    <source>
        <strain evidence="9">MM31A-1</strain>
    </source>
</reference>
<feature type="compositionally biased region" description="Basic residues" evidence="7">
    <location>
        <begin position="923"/>
        <end position="933"/>
    </location>
</feature>
<dbReference type="PRINTS" id="PR00380">
    <property type="entry name" value="KINESINHEAVY"/>
</dbReference>
<dbReference type="AlphaFoldDB" id="A0A7S3PYE2"/>
<dbReference type="PANTHER" id="PTHR24115">
    <property type="entry name" value="KINESIN-RELATED"/>
    <property type="match status" value="1"/>
</dbReference>
<protein>
    <recommendedName>
        <fullName evidence="8">Kinesin motor domain-containing protein</fullName>
    </recommendedName>
</protein>
<evidence type="ECO:0000256" key="6">
    <source>
        <dbReference type="SAM" id="Coils"/>
    </source>
</evidence>
<proteinExistence type="inferred from homology"/>
<dbReference type="InterPro" id="IPR027417">
    <property type="entry name" value="P-loop_NTPase"/>
</dbReference>
<keyword evidence="6" id="KW-0175">Coiled coil</keyword>
<sequence>MSESSHDEMSEGTNTNLDATFIVEDNDYDAINYNGIDEGSSTDFNIASTLTLKKNLTEAFDKHAGLGEEKYIGRDMEEKRGKVKAKIQAFEQNNKKAKGNNGNRIKQRVRFENERPPTAPLPVPGASFGSHNALSVYLRVRPPTAPKETSSANHEATYNTVEIVEPNCEEACYKKIRTYPPKESNASKVVRGQHHLHSHSANTDLIFAKKNSSAGAESSVRGVKEFDFCEVFGPQSSQNELYDKIAAPLVDGLFPTDKIKLAGDKSIGKSALLFSYGITNAGKTYTIMGEEAKLEEGGKDKATLNLSENHGFIPRTIQQILDTIDELNGSAEIGNTSYALKMSYFEIYNEQVYDLLPKKSSAPASKYVGAVGENPLKIRESGSGRVYVKGLAKHHVTSLSQGLDLAHDAKMKRHTSSNNINSDSSRSHSICQFEVVAFQSDRVAKGRDSASVASQESGYATDDDSTISDSSNSVTFWVVDLAGSERSKRTGQYVGSARQKEARLINSSLMKLMRCFAALKDNQASAKASCVPFRESKLTHLFMGHLTGSSSFRTSMVVNINPSVADFDETQHVLSYATIAKSIQIDQAEYSKKSEAIQLIGVKHIHTHNANGRPLKKRAKSPPRKIAKIVKKLSPRAVLKRRQEQKQKSMLDKRREGLKKLRGVTIVATKKERHGKSKQRVAGNKRKSEDEVNGLMEQLEVARQNAERHEHESKLFKQKLSDCEAEIRGELAEETETQFRKIREQHDAIVIRLKHQIQNASNTPSKSAKKARIDKADQVIDDLLDKVDECEEEMSRMSEEHRQQVDHINAMLVEREERISSIEAEHIDDVTEIRRLQDKLKEKNINLEQITRHRDELEEKLNELEDNSLILGERRESPEKENQYKGRSTPSSTPRLRRLPRGRCSEVACADVSPPKDEPTTSSKKHRGLRLNRSKQNAKSPLKDDAVNTCKENNDDIAYPNSQPDFDEITGLYLRPRGRAPSGRCWDSETGGWRLAA</sequence>
<evidence type="ECO:0000256" key="7">
    <source>
        <dbReference type="SAM" id="MobiDB-lite"/>
    </source>
</evidence>
<feature type="coiled-coil region" evidence="6">
    <location>
        <begin position="685"/>
        <end position="726"/>
    </location>
</feature>
<dbReference type="Gene3D" id="3.40.850.10">
    <property type="entry name" value="Kinesin motor domain"/>
    <property type="match status" value="1"/>
</dbReference>
<dbReference type="GO" id="GO:0005634">
    <property type="term" value="C:nucleus"/>
    <property type="evidence" value="ECO:0007669"/>
    <property type="project" value="TreeGrafter"/>
</dbReference>
<name>A0A7S3PYE2_9STRA</name>
<organism evidence="9">
    <name type="scientific">Chaetoceros debilis</name>
    <dbReference type="NCBI Taxonomy" id="122233"/>
    <lineage>
        <taxon>Eukaryota</taxon>
        <taxon>Sar</taxon>
        <taxon>Stramenopiles</taxon>
        <taxon>Ochrophyta</taxon>
        <taxon>Bacillariophyta</taxon>
        <taxon>Coscinodiscophyceae</taxon>
        <taxon>Chaetocerotophycidae</taxon>
        <taxon>Chaetocerotales</taxon>
        <taxon>Chaetocerotaceae</taxon>
        <taxon>Chaetoceros</taxon>
    </lineage>
</organism>
<feature type="coiled-coil region" evidence="6">
    <location>
        <begin position="773"/>
        <end position="800"/>
    </location>
</feature>
<dbReference type="Pfam" id="PF00225">
    <property type="entry name" value="Kinesin"/>
    <property type="match status" value="1"/>
</dbReference>
<dbReference type="GO" id="GO:0005874">
    <property type="term" value="C:microtubule"/>
    <property type="evidence" value="ECO:0007669"/>
    <property type="project" value="UniProtKB-KW"/>
</dbReference>
<keyword evidence="3 5" id="KW-0067">ATP-binding</keyword>
<dbReference type="InterPro" id="IPR027640">
    <property type="entry name" value="Kinesin-like_fam"/>
</dbReference>
<comment type="similarity">
    <text evidence="5">Belongs to the TRAFAC class myosin-kinesin ATPase superfamily. Kinesin family.</text>
</comment>
<dbReference type="GO" id="GO:0005524">
    <property type="term" value="F:ATP binding"/>
    <property type="evidence" value="ECO:0007669"/>
    <property type="project" value="UniProtKB-UniRule"/>
</dbReference>
<evidence type="ECO:0000313" key="9">
    <source>
        <dbReference type="EMBL" id="CAE0459564.1"/>
    </source>
</evidence>
<evidence type="ECO:0000256" key="4">
    <source>
        <dbReference type="ARBA" id="ARBA00023175"/>
    </source>
</evidence>
<evidence type="ECO:0000259" key="8">
    <source>
        <dbReference type="PROSITE" id="PS50067"/>
    </source>
</evidence>
<feature type="compositionally biased region" description="Basic and acidic residues" evidence="7">
    <location>
        <begin position="872"/>
        <end position="884"/>
    </location>
</feature>
<dbReference type="PANTHER" id="PTHR24115:SF1008">
    <property type="entry name" value="KINESIN-LIKE PROTEIN SUBITO"/>
    <property type="match status" value="1"/>
</dbReference>
<feature type="binding site" evidence="5">
    <location>
        <begin position="277"/>
        <end position="284"/>
    </location>
    <ligand>
        <name>ATP</name>
        <dbReference type="ChEBI" id="CHEBI:30616"/>
    </ligand>
</feature>
<dbReference type="GO" id="GO:0008017">
    <property type="term" value="F:microtubule binding"/>
    <property type="evidence" value="ECO:0007669"/>
    <property type="project" value="InterPro"/>
</dbReference>